<keyword evidence="11" id="KW-0443">Lipid metabolism</keyword>
<keyword evidence="18" id="KW-0460">Magnesium</keyword>
<dbReference type="Proteomes" id="UP000215145">
    <property type="component" value="Unassembled WGS sequence"/>
</dbReference>
<dbReference type="CDD" id="cd14265">
    <property type="entry name" value="UDPK_IM_like"/>
    <property type="match status" value="1"/>
</dbReference>
<evidence type="ECO:0000256" key="7">
    <source>
        <dbReference type="ARBA" id="ARBA00022741"/>
    </source>
</evidence>
<dbReference type="AlphaFoldDB" id="A0A229P0H8"/>
<comment type="cofactor">
    <cofactor evidence="18">
        <name>Mg(2+)</name>
        <dbReference type="ChEBI" id="CHEBI:18420"/>
    </cofactor>
    <text evidence="18">Mn(2+), Zn(2+), Cd(2+) and Co(2+) support activity to lesser extents.</text>
</comment>
<evidence type="ECO:0000256" key="10">
    <source>
        <dbReference type="ARBA" id="ARBA00022989"/>
    </source>
</evidence>
<keyword evidence="14" id="KW-1208">Phospholipid metabolism</keyword>
<dbReference type="OrthoDB" id="9789934at2"/>
<evidence type="ECO:0000256" key="2">
    <source>
        <dbReference type="ARBA" id="ARBA00005967"/>
    </source>
</evidence>
<dbReference type="PROSITE" id="PS01069">
    <property type="entry name" value="DAGK_PROKAR"/>
    <property type="match status" value="1"/>
</dbReference>
<dbReference type="RefSeq" id="WP_089522711.1">
    <property type="nucleotide sequence ID" value="NZ_NMUQ01000001.1"/>
</dbReference>
<evidence type="ECO:0000256" key="15">
    <source>
        <dbReference type="PIRSR" id="PIRSR600829-1"/>
    </source>
</evidence>
<evidence type="ECO:0000256" key="17">
    <source>
        <dbReference type="PIRSR" id="PIRSR600829-3"/>
    </source>
</evidence>
<evidence type="ECO:0000256" key="19">
    <source>
        <dbReference type="SAM" id="Phobius"/>
    </source>
</evidence>
<dbReference type="Pfam" id="PF01219">
    <property type="entry name" value="DAGK_prokar"/>
    <property type="match status" value="1"/>
</dbReference>
<keyword evidence="10 19" id="KW-1133">Transmembrane helix</keyword>
<comment type="subcellular location">
    <subcellularLocation>
        <location evidence="1">Cell membrane</location>
        <topology evidence="1">Multi-pass membrane protein</topology>
    </subcellularLocation>
</comment>
<dbReference type="InterPro" id="IPR036945">
    <property type="entry name" value="DAGK_sf"/>
</dbReference>
<sequence length="120" mass="12691">MGFMRSLSLAWSGILHALRTERHMKVHLVAAVAMTALAATLDLSSLEWAALVFAMGLVFTAELVNTAIERAVDLASSGERHPLAKQAKDASAGAVLVCAVVAVIIGFIVLGPPLWRLLTT</sequence>
<keyword evidence="5" id="KW-0808">Transferase</keyword>
<dbReference type="GO" id="GO:0005524">
    <property type="term" value="F:ATP binding"/>
    <property type="evidence" value="ECO:0007669"/>
    <property type="project" value="UniProtKB-KW"/>
</dbReference>
<dbReference type="EMBL" id="NMUQ01000001">
    <property type="protein sequence ID" value="OXM15618.1"/>
    <property type="molecule type" value="Genomic_DNA"/>
</dbReference>
<accession>A0A229P0H8</accession>
<keyword evidence="13" id="KW-0594">Phospholipid biosynthesis</keyword>
<feature type="binding site" evidence="17">
    <location>
        <begin position="79"/>
        <end position="81"/>
    </location>
    <ligand>
        <name>ATP</name>
        <dbReference type="ChEBI" id="CHEBI:30616"/>
    </ligand>
</feature>
<evidence type="ECO:0000256" key="14">
    <source>
        <dbReference type="ARBA" id="ARBA00023264"/>
    </source>
</evidence>
<reference evidence="20 21" key="1">
    <citation type="submission" date="2017-07" db="EMBL/GenBank/DDBJ databases">
        <title>Paenibacillus herberti R33 genome sequencing and assembly.</title>
        <authorList>
            <person name="Su W."/>
        </authorList>
    </citation>
    <scope>NUCLEOTIDE SEQUENCE [LARGE SCALE GENOMIC DNA]</scope>
    <source>
        <strain evidence="20 21">R33</strain>
    </source>
</reference>
<dbReference type="Gene3D" id="1.10.287.3610">
    <property type="match status" value="1"/>
</dbReference>
<keyword evidence="3" id="KW-1003">Cell membrane</keyword>
<protein>
    <submittedName>
        <fullName evidence="20">Diacylglycerol kinase</fullName>
    </submittedName>
</protein>
<feature type="binding site" evidence="17">
    <location>
        <position position="21"/>
    </location>
    <ligand>
        <name>ATP</name>
        <dbReference type="ChEBI" id="CHEBI:30616"/>
    </ligand>
</feature>
<feature type="binding site" evidence="18">
    <location>
        <position position="21"/>
    </location>
    <ligand>
        <name>a divalent metal cation</name>
        <dbReference type="ChEBI" id="CHEBI:60240"/>
    </ligand>
</feature>
<keyword evidence="4" id="KW-0444">Lipid biosynthesis</keyword>
<evidence type="ECO:0000256" key="9">
    <source>
        <dbReference type="ARBA" id="ARBA00022840"/>
    </source>
</evidence>
<comment type="caution">
    <text evidence="20">The sequence shown here is derived from an EMBL/GenBank/DDBJ whole genome shotgun (WGS) entry which is preliminary data.</text>
</comment>
<dbReference type="InterPro" id="IPR033717">
    <property type="entry name" value="UDPK"/>
</dbReference>
<evidence type="ECO:0000313" key="20">
    <source>
        <dbReference type="EMBL" id="OXM15618.1"/>
    </source>
</evidence>
<evidence type="ECO:0000313" key="21">
    <source>
        <dbReference type="Proteomes" id="UP000215145"/>
    </source>
</evidence>
<evidence type="ECO:0000256" key="4">
    <source>
        <dbReference type="ARBA" id="ARBA00022516"/>
    </source>
</evidence>
<keyword evidence="9 17" id="KW-0067">ATP-binding</keyword>
<evidence type="ECO:0000256" key="1">
    <source>
        <dbReference type="ARBA" id="ARBA00004651"/>
    </source>
</evidence>
<feature type="binding site" evidence="17">
    <location>
        <begin position="88"/>
        <end position="89"/>
    </location>
    <ligand>
        <name>ATP</name>
        <dbReference type="ChEBI" id="CHEBI:30616"/>
    </ligand>
</feature>
<dbReference type="GO" id="GO:0046872">
    <property type="term" value="F:metal ion binding"/>
    <property type="evidence" value="ECO:0007669"/>
    <property type="project" value="UniProtKB-KW"/>
</dbReference>
<evidence type="ECO:0000256" key="13">
    <source>
        <dbReference type="ARBA" id="ARBA00023209"/>
    </source>
</evidence>
<keyword evidence="8 20" id="KW-0418">Kinase</keyword>
<evidence type="ECO:0000256" key="16">
    <source>
        <dbReference type="PIRSR" id="PIRSR600829-2"/>
    </source>
</evidence>
<feature type="binding site" evidence="16">
    <location>
        <position position="62"/>
    </location>
    <ligand>
        <name>substrate</name>
    </ligand>
</feature>
<gene>
    <name evidence="20" type="ORF">CGZ75_02475</name>
</gene>
<keyword evidence="18" id="KW-0479">Metal-binding</keyword>
<keyword evidence="6 19" id="KW-0812">Transmembrane</keyword>
<evidence type="ECO:0000256" key="8">
    <source>
        <dbReference type="ARBA" id="ARBA00022777"/>
    </source>
</evidence>
<keyword evidence="7 17" id="KW-0547">Nucleotide-binding</keyword>
<comment type="similarity">
    <text evidence="2">Belongs to the bacterial diacylglycerol kinase family.</text>
</comment>
<evidence type="ECO:0000256" key="6">
    <source>
        <dbReference type="ARBA" id="ARBA00022692"/>
    </source>
</evidence>
<feature type="transmembrane region" description="Helical" evidence="19">
    <location>
        <begin position="89"/>
        <end position="110"/>
    </location>
</feature>
<evidence type="ECO:0000256" key="5">
    <source>
        <dbReference type="ARBA" id="ARBA00022679"/>
    </source>
</evidence>
<evidence type="ECO:0000256" key="18">
    <source>
        <dbReference type="PIRSR" id="PIRSR600829-4"/>
    </source>
</evidence>
<organism evidence="20 21">
    <name type="scientific">Paenibacillus herberti</name>
    <dbReference type="NCBI Taxonomy" id="1619309"/>
    <lineage>
        <taxon>Bacteria</taxon>
        <taxon>Bacillati</taxon>
        <taxon>Bacillota</taxon>
        <taxon>Bacilli</taxon>
        <taxon>Bacillales</taxon>
        <taxon>Paenibacillaceae</taxon>
        <taxon>Paenibacillus</taxon>
    </lineage>
</organism>
<keyword evidence="12 19" id="KW-0472">Membrane</keyword>
<dbReference type="InterPro" id="IPR000829">
    <property type="entry name" value="DAGK"/>
</dbReference>
<dbReference type="GO" id="GO:0008654">
    <property type="term" value="P:phospholipid biosynthetic process"/>
    <property type="evidence" value="ECO:0007669"/>
    <property type="project" value="UniProtKB-KW"/>
</dbReference>
<proteinExistence type="inferred from homology"/>
<dbReference type="PANTHER" id="PTHR34299:SF1">
    <property type="entry name" value="DIACYLGLYCEROL KINASE"/>
    <property type="match status" value="1"/>
</dbReference>
<feature type="binding site" evidence="17">
    <location>
        <position position="69"/>
    </location>
    <ligand>
        <name>ATP</name>
        <dbReference type="ChEBI" id="CHEBI:30616"/>
    </ligand>
</feature>
<keyword evidence="21" id="KW-1185">Reference proteome</keyword>
<dbReference type="PANTHER" id="PTHR34299">
    <property type="entry name" value="DIACYLGLYCEROL KINASE"/>
    <property type="match status" value="1"/>
</dbReference>
<feature type="active site" description="Proton acceptor" evidence="15">
    <location>
        <position position="62"/>
    </location>
</feature>
<dbReference type="GO" id="GO:0005886">
    <property type="term" value="C:plasma membrane"/>
    <property type="evidence" value="ECO:0007669"/>
    <property type="project" value="UniProtKB-SubCell"/>
</dbReference>
<evidence type="ECO:0000256" key="11">
    <source>
        <dbReference type="ARBA" id="ARBA00023098"/>
    </source>
</evidence>
<evidence type="ECO:0000256" key="12">
    <source>
        <dbReference type="ARBA" id="ARBA00023136"/>
    </source>
</evidence>
<evidence type="ECO:0000256" key="3">
    <source>
        <dbReference type="ARBA" id="ARBA00022475"/>
    </source>
</evidence>
<name>A0A229P0H8_9BACL</name>
<dbReference type="GO" id="GO:0016301">
    <property type="term" value="F:kinase activity"/>
    <property type="evidence" value="ECO:0007669"/>
    <property type="project" value="UniProtKB-KW"/>
</dbReference>
<feature type="binding site" evidence="18">
    <location>
        <position position="69"/>
    </location>
    <ligand>
        <name>a divalent metal cation</name>
        <dbReference type="ChEBI" id="CHEBI:60240"/>
    </ligand>
</feature>